<dbReference type="SMART" id="SM00382">
    <property type="entry name" value="AAA"/>
    <property type="match status" value="1"/>
</dbReference>
<dbReference type="SUPFAM" id="SSF52540">
    <property type="entry name" value="P-loop containing nucleoside triphosphate hydrolases"/>
    <property type="match status" value="1"/>
</dbReference>
<dbReference type="Proteomes" id="UP000538507">
    <property type="component" value="Unassembled WGS sequence"/>
</dbReference>
<dbReference type="PANTHER" id="PTHR43335">
    <property type="entry name" value="ABC TRANSPORTER, ATP-BINDING PROTEIN"/>
    <property type="match status" value="1"/>
</dbReference>
<dbReference type="RefSeq" id="WP_183609466.1">
    <property type="nucleotide sequence ID" value="NZ_JACHAZ010000007.1"/>
</dbReference>
<evidence type="ECO:0000256" key="3">
    <source>
        <dbReference type="ARBA" id="ARBA00022741"/>
    </source>
</evidence>
<dbReference type="Gene3D" id="3.40.50.300">
    <property type="entry name" value="P-loop containing nucleotide triphosphate hydrolases"/>
    <property type="match status" value="1"/>
</dbReference>
<dbReference type="Pfam" id="PF00005">
    <property type="entry name" value="ABC_tran"/>
    <property type="match status" value="1"/>
</dbReference>
<keyword evidence="3" id="KW-0547">Nucleotide-binding</keyword>
<dbReference type="PROSITE" id="PS50893">
    <property type="entry name" value="ABC_TRANSPORTER_2"/>
    <property type="match status" value="1"/>
</dbReference>
<comment type="caution">
    <text evidence="6">The sequence shown here is derived from an EMBL/GenBank/DDBJ whole genome shotgun (WGS) entry which is preliminary data.</text>
</comment>
<dbReference type="AlphaFoldDB" id="A0AAE2MPC5"/>
<evidence type="ECO:0000313" key="7">
    <source>
        <dbReference type="Proteomes" id="UP000538507"/>
    </source>
</evidence>
<dbReference type="EMBL" id="JACIGO010000007">
    <property type="protein sequence ID" value="MBB4292790.1"/>
    <property type="molecule type" value="Genomic_DNA"/>
</dbReference>
<feature type="domain" description="ABC transporter" evidence="5">
    <location>
        <begin position="10"/>
        <end position="237"/>
    </location>
</feature>
<dbReference type="GO" id="GO:0005524">
    <property type="term" value="F:ATP binding"/>
    <property type="evidence" value="ECO:0007669"/>
    <property type="project" value="UniProtKB-KW"/>
</dbReference>
<keyword evidence="4 6" id="KW-0067">ATP-binding</keyword>
<organism evidence="6 7">
    <name type="scientific">Rhizobium leguminosarum</name>
    <dbReference type="NCBI Taxonomy" id="384"/>
    <lineage>
        <taxon>Bacteria</taxon>
        <taxon>Pseudomonadati</taxon>
        <taxon>Pseudomonadota</taxon>
        <taxon>Alphaproteobacteria</taxon>
        <taxon>Hyphomicrobiales</taxon>
        <taxon>Rhizobiaceae</taxon>
        <taxon>Rhizobium/Agrobacterium group</taxon>
        <taxon>Rhizobium</taxon>
    </lineage>
</organism>
<dbReference type="InterPro" id="IPR003439">
    <property type="entry name" value="ABC_transporter-like_ATP-bd"/>
</dbReference>
<evidence type="ECO:0000256" key="4">
    <source>
        <dbReference type="ARBA" id="ARBA00022840"/>
    </source>
</evidence>
<name>A0AAE2MPC5_RHILE</name>
<dbReference type="PANTHER" id="PTHR43335:SF4">
    <property type="entry name" value="ABC TRANSPORTER, ATP-BINDING PROTEIN"/>
    <property type="match status" value="1"/>
</dbReference>
<dbReference type="InterPro" id="IPR003593">
    <property type="entry name" value="AAA+_ATPase"/>
</dbReference>
<dbReference type="PROSITE" id="PS00211">
    <property type="entry name" value="ABC_TRANSPORTER_1"/>
    <property type="match status" value="1"/>
</dbReference>
<evidence type="ECO:0000259" key="5">
    <source>
        <dbReference type="PROSITE" id="PS50893"/>
    </source>
</evidence>
<comment type="similarity">
    <text evidence="1">Belongs to the ABC transporter superfamily.</text>
</comment>
<protein>
    <submittedName>
        <fullName evidence="6">ABC-2 type transport system ATP-binding protein</fullName>
    </submittedName>
</protein>
<sequence>MAPDHIVDAITISGVEKKFGRGRQAVIALDGLSLRIPRGKIFGLLGPNGAGKSTLLRIIAGLVRQDKGSVELFGRRPDQASRRRVGMLIEAPTIYPFLTAREHLRMLGSYSERRLHVDAVLRRVGIFAAADKKAGEFSLGMKQRLGIACTLISRPDAIILDEPTNGLDPDGILQMRALLRELAEQDGTTVLFSSHLLDEVERVCDHIAILRQGRVVVEGDVAHLLDREGRFWLDVDRPAEIVDRLGAIAELADGGLYVRLERKHIPDLLRSIVSADIKVYEAKWVKPDLETVFLSQTRND</sequence>
<accession>A0AAE2MPC5</accession>
<dbReference type="InterPro" id="IPR027417">
    <property type="entry name" value="P-loop_NTPase"/>
</dbReference>
<evidence type="ECO:0000256" key="1">
    <source>
        <dbReference type="ARBA" id="ARBA00005417"/>
    </source>
</evidence>
<dbReference type="GO" id="GO:0016887">
    <property type="term" value="F:ATP hydrolysis activity"/>
    <property type="evidence" value="ECO:0007669"/>
    <property type="project" value="InterPro"/>
</dbReference>
<evidence type="ECO:0000256" key="2">
    <source>
        <dbReference type="ARBA" id="ARBA00022448"/>
    </source>
</evidence>
<evidence type="ECO:0000313" key="6">
    <source>
        <dbReference type="EMBL" id="MBB4292790.1"/>
    </source>
</evidence>
<gene>
    <name evidence="6" type="ORF">GGE16_004870</name>
</gene>
<keyword evidence="2" id="KW-0813">Transport</keyword>
<dbReference type="InterPro" id="IPR017871">
    <property type="entry name" value="ABC_transporter-like_CS"/>
</dbReference>
<proteinExistence type="inferred from homology"/>
<reference evidence="6 7" key="1">
    <citation type="submission" date="2020-08" db="EMBL/GenBank/DDBJ databases">
        <title>Genomic Encyclopedia of Type Strains, Phase IV (KMG-V): Genome sequencing to study the core and pangenomes of soil and plant-associated prokaryotes.</title>
        <authorList>
            <person name="Whitman W."/>
        </authorList>
    </citation>
    <scope>NUCLEOTIDE SEQUENCE [LARGE SCALE GENOMIC DNA]</scope>
    <source>
        <strain evidence="6 7">SEMIA 415</strain>
    </source>
</reference>